<dbReference type="Proteomes" id="UP000237983">
    <property type="component" value="Unassembled WGS sequence"/>
</dbReference>
<dbReference type="SUPFAM" id="SSF51338">
    <property type="entry name" value="Composite domain of metallo-dependent hydrolases"/>
    <property type="match status" value="1"/>
</dbReference>
<evidence type="ECO:0000259" key="10">
    <source>
        <dbReference type="Pfam" id="PF01979"/>
    </source>
</evidence>
<dbReference type="PANTHER" id="PTHR43668:SF2">
    <property type="entry name" value="ALLANTOINASE"/>
    <property type="match status" value="1"/>
</dbReference>
<comment type="caution">
    <text evidence="11">The sequence shown here is derived from an EMBL/GenBank/DDBJ whole genome shotgun (WGS) entry which is preliminary data.</text>
</comment>
<keyword evidence="7" id="KW-0479">Metal-binding</keyword>
<comment type="cofactor">
    <cofactor evidence="1">
        <name>Zn(2+)</name>
        <dbReference type="ChEBI" id="CHEBI:29105"/>
    </cofactor>
</comment>
<keyword evidence="8" id="KW-0378">Hydrolase</keyword>
<evidence type="ECO:0000313" key="11">
    <source>
        <dbReference type="EMBL" id="PRY69073.1"/>
    </source>
</evidence>
<feature type="domain" description="Amidohydrolase-related" evidence="10">
    <location>
        <begin position="53"/>
        <end position="428"/>
    </location>
</feature>
<dbReference type="FunFam" id="3.20.20.140:FF:000032">
    <property type="entry name" value="Allantoinase Dal1"/>
    <property type="match status" value="1"/>
</dbReference>
<dbReference type="GO" id="GO:0050897">
    <property type="term" value="F:cobalt ion binding"/>
    <property type="evidence" value="ECO:0007669"/>
    <property type="project" value="InterPro"/>
</dbReference>
<dbReference type="AlphaFoldDB" id="A0A2T0VFU7"/>
<dbReference type="InterPro" id="IPR006680">
    <property type="entry name" value="Amidohydro-rel"/>
</dbReference>
<keyword evidence="12" id="KW-1185">Reference proteome</keyword>
<name>A0A2T0VFU7_9MICO</name>
<dbReference type="InterPro" id="IPR017593">
    <property type="entry name" value="Allantoinase"/>
</dbReference>
<dbReference type="GO" id="GO:0000256">
    <property type="term" value="P:allantoin catabolic process"/>
    <property type="evidence" value="ECO:0007669"/>
    <property type="project" value="InterPro"/>
</dbReference>
<sequence>MSAPFNLVIRAASALIDGEIRSVDIGVIDGTIAAISNDHLHGDTVVELADDEVLIPGLVDTHVHINEPGRTEWEGFSSATRAAAAGGVTTVIDMPLNSVPATTTVDALEFKRAVAAEKAMVDVGFWGGAVPENLGTLRSMHDAGVFGFKAFLAPSGVEEFGHLDAAQLESALEEVADFDGLLIVHAEDPGVLGAHQNEGGVNYPRFVESRPDEAETTAIDRVIAGVRSSGARAHILHLSSAAALPALRAARAEGLAITVETCPHYLTLAAEDIPDGATQFKCCPPIRDEANREALWQALLDGDIDFIVTDHSPSTAELKFSHGGDFALAWGGIAGLQLGLSAIWTEAMRRDIPLSRVLGWMSAGPAHFVGLPQKGRIAVGADADLVAFAPAEVFTVRVEDLLHKNPVSAYDGRELAGVVRSTWLRGVAVDTAADAEPTGHLLRYLGLGLDADLD</sequence>
<gene>
    <name evidence="11" type="ORF">B0I08_103279</name>
</gene>
<dbReference type="InterPro" id="IPR050138">
    <property type="entry name" value="DHOase/Allantoinase_Hydrolase"/>
</dbReference>
<evidence type="ECO:0000256" key="6">
    <source>
        <dbReference type="ARBA" id="ARBA00022631"/>
    </source>
</evidence>
<dbReference type="PANTHER" id="PTHR43668">
    <property type="entry name" value="ALLANTOINASE"/>
    <property type="match status" value="1"/>
</dbReference>
<dbReference type="GO" id="GO:0008270">
    <property type="term" value="F:zinc ion binding"/>
    <property type="evidence" value="ECO:0007669"/>
    <property type="project" value="InterPro"/>
</dbReference>
<organism evidence="11 12">
    <name type="scientific">Glaciihabitans tibetensis</name>
    <dbReference type="NCBI Taxonomy" id="1266600"/>
    <lineage>
        <taxon>Bacteria</taxon>
        <taxon>Bacillati</taxon>
        <taxon>Actinomycetota</taxon>
        <taxon>Actinomycetes</taxon>
        <taxon>Micrococcales</taxon>
        <taxon>Microbacteriaceae</taxon>
        <taxon>Glaciihabitans</taxon>
    </lineage>
</organism>
<dbReference type="GO" id="GO:0006145">
    <property type="term" value="P:purine nucleobase catabolic process"/>
    <property type="evidence" value="ECO:0007669"/>
    <property type="project" value="TreeGrafter"/>
</dbReference>
<evidence type="ECO:0000256" key="3">
    <source>
        <dbReference type="ARBA" id="ARBA00010368"/>
    </source>
</evidence>
<dbReference type="Gene3D" id="3.20.20.140">
    <property type="entry name" value="Metal-dependent hydrolases"/>
    <property type="match status" value="1"/>
</dbReference>
<protein>
    <recommendedName>
        <fullName evidence="5">allantoinase</fullName>
        <ecNumber evidence="5">3.5.2.5</ecNumber>
    </recommendedName>
</protein>
<evidence type="ECO:0000256" key="4">
    <source>
        <dbReference type="ARBA" id="ARBA00011881"/>
    </source>
</evidence>
<dbReference type="OrthoDB" id="9803027at2"/>
<dbReference type="RefSeq" id="WP_106211333.1">
    <property type="nucleotide sequence ID" value="NZ_PVTL01000003.1"/>
</dbReference>
<proteinExistence type="inferred from homology"/>
<evidence type="ECO:0000256" key="9">
    <source>
        <dbReference type="ARBA" id="ARBA00022833"/>
    </source>
</evidence>
<dbReference type="InterPro" id="IPR011059">
    <property type="entry name" value="Metal-dep_hydrolase_composite"/>
</dbReference>
<dbReference type="NCBIfam" id="TIGR03178">
    <property type="entry name" value="allantoinase"/>
    <property type="match status" value="1"/>
</dbReference>
<evidence type="ECO:0000256" key="8">
    <source>
        <dbReference type="ARBA" id="ARBA00022801"/>
    </source>
</evidence>
<evidence type="ECO:0000256" key="1">
    <source>
        <dbReference type="ARBA" id="ARBA00001947"/>
    </source>
</evidence>
<evidence type="ECO:0000313" key="12">
    <source>
        <dbReference type="Proteomes" id="UP000237983"/>
    </source>
</evidence>
<dbReference type="EMBL" id="PVTL01000003">
    <property type="protein sequence ID" value="PRY69073.1"/>
    <property type="molecule type" value="Genomic_DNA"/>
</dbReference>
<keyword evidence="6" id="KW-0659">Purine metabolism</keyword>
<comment type="similarity">
    <text evidence="3">Belongs to the metallo-dependent hydrolases superfamily. Allantoinase family.</text>
</comment>
<dbReference type="SUPFAM" id="SSF51556">
    <property type="entry name" value="Metallo-dependent hydrolases"/>
    <property type="match status" value="1"/>
</dbReference>
<dbReference type="Pfam" id="PF01979">
    <property type="entry name" value="Amidohydro_1"/>
    <property type="match status" value="1"/>
</dbReference>
<dbReference type="GO" id="GO:0005737">
    <property type="term" value="C:cytoplasm"/>
    <property type="evidence" value="ECO:0007669"/>
    <property type="project" value="TreeGrafter"/>
</dbReference>
<evidence type="ECO:0000256" key="7">
    <source>
        <dbReference type="ARBA" id="ARBA00022723"/>
    </source>
</evidence>
<dbReference type="EC" id="3.5.2.5" evidence="5"/>
<comment type="pathway">
    <text evidence="2">Nitrogen metabolism; (S)-allantoin degradation; allantoate from (S)-allantoin: step 1/1.</text>
</comment>
<evidence type="ECO:0000256" key="5">
    <source>
        <dbReference type="ARBA" id="ARBA00012863"/>
    </source>
</evidence>
<keyword evidence="9" id="KW-0862">Zinc</keyword>
<comment type="subunit">
    <text evidence="4">Homotetramer.</text>
</comment>
<reference evidence="11 12" key="1">
    <citation type="submission" date="2018-03" db="EMBL/GenBank/DDBJ databases">
        <title>Genomic Encyclopedia of Type Strains, Phase III (KMG-III): the genomes of soil and plant-associated and newly described type strains.</title>
        <authorList>
            <person name="Whitman W."/>
        </authorList>
    </citation>
    <scope>NUCLEOTIDE SEQUENCE [LARGE SCALE GENOMIC DNA]</scope>
    <source>
        <strain evidence="11 12">CGMCC 1.12484</strain>
    </source>
</reference>
<accession>A0A2T0VFU7</accession>
<evidence type="ECO:0000256" key="2">
    <source>
        <dbReference type="ARBA" id="ARBA00004968"/>
    </source>
</evidence>
<dbReference type="GO" id="GO:0004038">
    <property type="term" value="F:allantoinase activity"/>
    <property type="evidence" value="ECO:0007669"/>
    <property type="project" value="UniProtKB-EC"/>
</dbReference>
<dbReference type="InterPro" id="IPR032466">
    <property type="entry name" value="Metal_Hydrolase"/>
</dbReference>